<keyword evidence="3" id="KW-1185">Reference proteome</keyword>
<organism evidence="2 3">
    <name type="scientific">Portunus trituberculatus</name>
    <name type="common">Swimming crab</name>
    <name type="synonym">Neptunus trituberculatus</name>
    <dbReference type="NCBI Taxonomy" id="210409"/>
    <lineage>
        <taxon>Eukaryota</taxon>
        <taxon>Metazoa</taxon>
        <taxon>Ecdysozoa</taxon>
        <taxon>Arthropoda</taxon>
        <taxon>Crustacea</taxon>
        <taxon>Multicrustacea</taxon>
        <taxon>Malacostraca</taxon>
        <taxon>Eumalacostraca</taxon>
        <taxon>Eucarida</taxon>
        <taxon>Decapoda</taxon>
        <taxon>Pleocyemata</taxon>
        <taxon>Brachyura</taxon>
        <taxon>Eubrachyura</taxon>
        <taxon>Portunoidea</taxon>
        <taxon>Portunidae</taxon>
        <taxon>Portuninae</taxon>
        <taxon>Portunus</taxon>
    </lineage>
</organism>
<evidence type="ECO:0000313" key="2">
    <source>
        <dbReference type="EMBL" id="MPC87199.1"/>
    </source>
</evidence>
<feature type="compositionally biased region" description="Low complexity" evidence="1">
    <location>
        <begin position="1"/>
        <end position="22"/>
    </location>
</feature>
<dbReference type="EMBL" id="VSRR010073793">
    <property type="protein sequence ID" value="MPC87199.1"/>
    <property type="molecule type" value="Genomic_DNA"/>
</dbReference>
<dbReference type="Proteomes" id="UP000324222">
    <property type="component" value="Unassembled WGS sequence"/>
</dbReference>
<sequence length="65" mass="7145">MTQSGGHSRNSSSSSSRQVSRHLTTTRACFARPTMTSPRHVTPSLPPSFSLWHLPSTPVLFYASE</sequence>
<dbReference type="AlphaFoldDB" id="A0A5B7IY22"/>
<proteinExistence type="predicted"/>
<evidence type="ECO:0000313" key="3">
    <source>
        <dbReference type="Proteomes" id="UP000324222"/>
    </source>
</evidence>
<comment type="caution">
    <text evidence="2">The sequence shown here is derived from an EMBL/GenBank/DDBJ whole genome shotgun (WGS) entry which is preliminary data.</text>
</comment>
<reference evidence="2 3" key="1">
    <citation type="submission" date="2019-05" db="EMBL/GenBank/DDBJ databases">
        <title>Another draft genome of Portunus trituberculatus and its Hox gene families provides insights of decapod evolution.</title>
        <authorList>
            <person name="Jeong J.-H."/>
            <person name="Song I."/>
            <person name="Kim S."/>
            <person name="Choi T."/>
            <person name="Kim D."/>
            <person name="Ryu S."/>
            <person name="Kim W."/>
        </authorList>
    </citation>
    <scope>NUCLEOTIDE SEQUENCE [LARGE SCALE GENOMIC DNA]</scope>
    <source>
        <tissue evidence="2">Muscle</tissue>
    </source>
</reference>
<protein>
    <submittedName>
        <fullName evidence="2">Uncharacterized protein</fullName>
    </submittedName>
</protein>
<gene>
    <name evidence="2" type="ORF">E2C01_082055</name>
</gene>
<feature type="region of interest" description="Disordered" evidence="1">
    <location>
        <begin position="1"/>
        <end position="42"/>
    </location>
</feature>
<name>A0A5B7IY22_PORTR</name>
<evidence type="ECO:0000256" key="1">
    <source>
        <dbReference type="SAM" id="MobiDB-lite"/>
    </source>
</evidence>
<accession>A0A5B7IY22</accession>